<dbReference type="GO" id="GO:0004345">
    <property type="term" value="F:glucose-6-phosphate dehydrogenase activity"/>
    <property type="evidence" value="ECO:0007669"/>
    <property type="project" value="UniProtKB-UniRule"/>
</dbReference>
<evidence type="ECO:0000259" key="8">
    <source>
        <dbReference type="Pfam" id="PF00479"/>
    </source>
</evidence>
<dbReference type="UniPathway" id="UPA00115">
    <property type="reaction ID" value="UER00408"/>
</dbReference>
<proteinExistence type="inferred from homology"/>
<evidence type="ECO:0000256" key="3">
    <source>
        <dbReference type="ARBA" id="ARBA00022526"/>
    </source>
</evidence>
<feature type="binding site" evidence="7">
    <location>
        <position position="206"/>
    </location>
    <ligand>
        <name>substrate</name>
    </ligand>
</feature>
<dbReference type="PANTHER" id="PTHR23429:SF0">
    <property type="entry name" value="GLUCOSE-6-PHOSPHATE 1-DEHYDROGENASE"/>
    <property type="match status" value="1"/>
</dbReference>
<feature type="binding site" evidence="7">
    <location>
        <position position="46"/>
    </location>
    <ligand>
        <name>NADP(+)</name>
        <dbReference type="ChEBI" id="CHEBI:58349"/>
    </ligand>
</feature>
<keyword evidence="4 7" id="KW-0521">NADP</keyword>
<dbReference type="Pfam" id="PF02781">
    <property type="entry name" value="G6PD_C"/>
    <property type="match status" value="1"/>
</dbReference>
<dbReference type="PRINTS" id="PR00079">
    <property type="entry name" value="G6PDHDRGNASE"/>
</dbReference>
<dbReference type="Pfam" id="PF00479">
    <property type="entry name" value="G6PD_N"/>
    <property type="match status" value="1"/>
</dbReference>
<feature type="domain" description="Glucose-6-phosphate dehydrogenase NAD-binding" evidence="8">
    <location>
        <begin position="10"/>
        <end position="177"/>
    </location>
</feature>
<dbReference type="Proteomes" id="UP000227088">
    <property type="component" value="Unassembled WGS sequence"/>
</dbReference>
<dbReference type="PANTHER" id="PTHR23429">
    <property type="entry name" value="GLUCOSE-6-PHOSPHATE 1-DEHYDROGENASE G6PD"/>
    <property type="match status" value="1"/>
</dbReference>
<dbReference type="EMBL" id="MABE01000386">
    <property type="protein sequence ID" value="OUS40284.1"/>
    <property type="molecule type" value="Genomic_DNA"/>
</dbReference>
<evidence type="ECO:0000259" key="9">
    <source>
        <dbReference type="Pfam" id="PF02781"/>
    </source>
</evidence>
<evidence type="ECO:0000256" key="2">
    <source>
        <dbReference type="ARBA" id="ARBA00009975"/>
    </source>
</evidence>
<dbReference type="InterPro" id="IPR001282">
    <property type="entry name" value="G6P_DH"/>
</dbReference>
<feature type="domain" description="Glucose-6-phosphate dehydrogenase C-terminal" evidence="9">
    <location>
        <begin position="179"/>
        <end position="492"/>
    </location>
</feature>
<dbReference type="PROSITE" id="PS00069">
    <property type="entry name" value="G6P_DEHYDROGENASE"/>
    <property type="match status" value="1"/>
</dbReference>
<dbReference type="InterPro" id="IPR022675">
    <property type="entry name" value="G6P_DH_C"/>
</dbReference>
<name>A0A1Y5HWL2_OLEAN</name>
<comment type="caution">
    <text evidence="10">The sequence shown here is derived from an EMBL/GenBank/DDBJ whole genome shotgun (WGS) entry which is preliminary data.</text>
</comment>
<dbReference type="AlphaFoldDB" id="A0A1Y5HWL2"/>
<dbReference type="GO" id="GO:0005829">
    <property type="term" value="C:cytosol"/>
    <property type="evidence" value="ECO:0007669"/>
    <property type="project" value="TreeGrafter"/>
</dbReference>
<evidence type="ECO:0000256" key="6">
    <source>
        <dbReference type="ARBA" id="ARBA00023277"/>
    </source>
</evidence>
<accession>A0A1Y5HWL2</accession>
<organism evidence="10 11">
    <name type="scientific">Oleispira antarctica</name>
    <dbReference type="NCBI Taxonomy" id="188908"/>
    <lineage>
        <taxon>Bacteria</taxon>
        <taxon>Pseudomonadati</taxon>
        <taxon>Pseudomonadota</taxon>
        <taxon>Gammaproteobacteria</taxon>
        <taxon>Oceanospirillales</taxon>
        <taxon>Oceanospirillaceae</taxon>
        <taxon>Oleispira</taxon>
    </lineage>
</organism>
<keyword evidence="6 7" id="KW-0119">Carbohydrate metabolism</keyword>
<evidence type="ECO:0000256" key="7">
    <source>
        <dbReference type="HAMAP-Rule" id="MF_00966"/>
    </source>
</evidence>
<dbReference type="EC" id="1.1.1.49" evidence="7"/>
<keyword evidence="5 7" id="KW-0560">Oxidoreductase</keyword>
<feature type="active site" description="Proton acceptor" evidence="7">
    <location>
        <position position="230"/>
    </location>
</feature>
<dbReference type="SUPFAM" id="SSF55347">
    <property type="entry name" value="Glyceraldehyde-3-phosphate dehydrogenase-like, C-terminal domain"/>
    <property type="match status" value="1"/>
</dbReference>
<comment type="pathway">
    <text evidence="1 7">Carbohydrate degradation; pentose phosphate pathway; D-ribulose 5-phosphate from D-glucose 6-phosphate (oxidative stage): step 1/3.</text>
</comment>
<reference evidence="11" key="1">
    <citation type="journal article" date="2017" name="Proc. Natl. Acad. Sci. U.S.A.">
        <title>Simulation of Deepwater Horizon oil plume reveals substrate specialization within a complex community of hydrocarbon degraders.</title>
        <authorList>
            <person name="Hu P."/>
            <person name="Dubinsky E.A."/>
            <person name="Probst A.J."/>
            <person name="Wang J."/>
            <person name="Sieber C.M.K."/>
            <person name="Tom L.M."/>
            <person name="Gardinali P."/>
            <person name="Banfield J.F."/>
            <person name="Atlas R.M."/>
            <person name="Andersen G.L."/>
        </authorList>
    </citation>
    <scope>NUCLEOTIDE SEQUENCE [LARGE SCALE GENOMIC DNA]</scope>
</reference>
<feature type="binding site" evidence="7">
    <location>
        <position position="225"/>
    </location>
    <ligand>
        <name>substrate</name>
    </ligand>
</feature>
<comment type="catalytic activity">
    <reaction evidence="7">
        <text>D-glucose 6-phosphate + NADP(+) = 6-phospho-D-glucono-1,5-lactone + NADPH + H(+)</text>
        <dbReference type="Rhea" id="RHEA:15841"/>
        <dbReference type="ChEBI" id="CHEBI:15378"/>
        <dbReference type="ChEBI" id="CHEBI:57783"/>
        <dbReference type="ChEBI" id="CHEBI:57955"/>
        <dbReference type="ChEBI" id="CHEBI:58349"/>
        <dbReference type="ChEBI" id="CHEBI:61548"/>
        <dbReference type="EC" id="1.1.1.49"/>
    </reaction>
</comment>
<protein>
    <recommendedName>
        <fullName evidence="7">Glucose-6-phosphate 1-dehydrogenase</fullName>
        <shortName evidence="7">G6PD</shortName>
        <ecNumber evidence="7">1.1.1.49</ecNumber>
    </recommendedName>
</protein>
<dbReference type="GO" id="GO:0006006">
    <property type="term" value="P:glucose metabolic process"/>
    <property type="evidence" value="ECO:0007669"/>
    <property type="project" value="UniProtKB-KW"/>
</dbReference>
<feature type="binding site" evidence="7">
    <location>
        <position position="138"/>
    </location>
    <ligand>
        <name>NADP(+)</name>
        <dbReference type="ChEBI" id="CHEBI:58349"/>
    </ligand>
</feature>
<dbReference type="Gene3D" id="3.40.50.720">
    <property type="entry name" value="NAD(P)-binding Rossmann-like Domain"/>
    <property type="match status" value="1"/>
</dbReference>
<feature type="binding site" evidence="7">
    <location>
        <position position="172"/>
    </location>
    <ligand>
        <name>substrate</name>
    </ligand>
</feature>
<dbReference type="InterPro" id="IPR022674">
    <property type="entry name" value="G6P_DH_NAD-bd"/>
</dbReference>
<evidence type="ECO:0000313" key="10">
    <source>
        <dbReference type="EMBL" id="OUS40284.1"/>
    </source>
</evidence>
<feature type="binding site" evidence="7">
    <location>
        <position position="330"/>
    </location>
    <ligand>
        <name>substrate</name>
    </ligand>
</feature>
<dbReference type="GO" id="GO:0009051">
    <property type="term" value="P:pentose-phosphate shunt, oxidative branch"/>
    <property type="evidence" value="ECO:0007669"/>
    <property type="project" value="TreeGrafter"/>
</dbReference>
<feature type="binding site" evidence="7">
    <location>
        <position position="168"/>
    </location>
    <ligand>
        <name>substrate</name>
    </ligand>
</feature>
<feature type="binding site" evidence="7">
    <location>
        <begin position="83"/>
        <end position="84"/>
    </location>
    <ligand>
        <name>NADP(+)</name>
        <dbReference type="ChEBI" id="CHEBI:58349"/>
    </ligand>
</feature>
<comment type="function">
    <text evidence="7">Catalyzes the oxidation of glucose 6-phosphate to 6-phosphogluconolactone.</text>
</comment>
<evidence type="ECO:0000256" key="5">
    <source>
        <dbReference type="ARBA" id="ARBA00023002"/>
    </source>
</evidence>
<evidence type="ECO:0000256" key="4">
    <source>
        <dbReference type="ARBA" id="ARBA00022857"/>
    </source>
</evidence>
<sequence length="495" mass="56276">MQIDQPFELVLFGGLGDLALRKLFPALYLLELDKRLPKGRIIAVGRRELERPELLAKIKQRITNLDDVTWLRFEQRLCYVSVDVQQVDAYQLLASELDDSCPNRLFYLATASSLYADIAKNLHLNQLIQSSSKVVLEKPIGHDLASAKNINKAVADYFNEAQIYRIDHYLGKETVQNLMVLRFANSIFESQWNQQYIDHIQISISESLGVEKRAGFYEQVGAFRDMMQNHLLQLLCIVAMEPPSKMEPDAVRDEKVKVIKALRPIEGKDILDKVVRGQYGDGVSEGKPVPKYRDEEGVDGQSQTETFVAMKVEIENWRWAGVPFYLRTGKRLAERACEIVVQFKEIPHSIFAMQHKETMANKLIFRLQPDEGIRLQLCEKKIGSGMNVRPMILSLNPDNSSQNYLSKNSAEQSSSGSAARVPEAYERLLFDALASNPTLFLRDDELMHAWDWVDPILAAWQESESTPEPYTSGTWGPAAATLLLAKDGRLWNENN</sequence>
<comment type="similarity">
    <text evidence="2 7">Belongs to the glucose-6-phosphate dehydrogenase family.</text>
</comment>
<dbReference type="InterPro" id="IPR019796">
    <property type="entry name" value="G6P_DH_AS"/>
</dbReference>
<dbReference type="Gene3D" id="3.30.360.10">
    <property type="entry name" value="Dihydrodipicolinate Reductase, domain 2"/>
    <property type="match status" value="1"/>
</dbReference>
<dbReference type="GO" id="GO:0050661">
    <property type="term" value="F:NADP binding"/>
    <property type="evidence" value="ECO:0007669"/>
    <property type="project" value="UniProtKB-UniRule"/>
</dbReference>
<keyword evidence="3 7" id="KW-0313">Glucose metabolism</keyword>
<dbReference type="NCBIfam" id="TIGR00871">
    <property type="entry name" value="zwf"/>
    <property type="match status" value="1"/>
</dbReference>
<comment type="caution">
    <text evidence="7">Lacks conserved residue(s) required for the propagation of feature annotation.</text>
</comment>
<gene>
    <name evidence="7" type="primary">zwf</name>
    <name evidence="10" type="ORF">A9R00_06835</name>
</gene>
<dbReference type="SUPFAM" id="SSF51735">
    <property type="entry name" value="NAD(P)-binding Rossmann-fold domains"/>
    <property type="match status" value="1"/>
</dbReference>
<dbReference type="InterPro" id="IPR036291">
    <property type="entry name" value="NAD(P)-bd_dom_sf"/>
</dbReference>
<evidence type="ECO:0000313" key="11">
    <source>
        <dbReference type="Proteomes" id="UP000227088"/>
    </source>
</evidence>
<dbReference type="PIRSF" id="PIRSF000110">
    <property type="entry name" value="G6PD"/>
    <property type="match status" value="1"/>
</dbReference>
<evidence type="ECO:0000256" key="1">
    <source>
        <dbReference type="ARBA" id="ARBA00004937"/>
    </source>
</evidence>
<dbReference type="HAMAP" id="MF_00966">
    <property type="entry name" value="G6PD"/>
    <property type="match status" value="1"/>
</dbReference>